<dbReference type="Proteomes" id="UP000319627">
    <property type="component" value="Unassembled WGS sequence"/>
</dbReference>
<evidence type="ECO:0000256" key="3">
    <source>
        <dbReference type="ARBA" id="ARBA00022448"/>
    </source>
</evidence>
<keyword evidence="6" id="KW-0472">Membrane</keyword>
<dbReference type="Gene3D" id="3.40.190.10">
    <property type="entry name" value="Periplasmic binding protein-like II"/>
    <property type="match status" value="2"/>
</dbReference>
<feature type="signal peptide" evidence="7">
    <location>
        <begin position="1"/>
        <end position="19"/>
    </location>
</feature>
<proteinExistence type="inferred from homology"/>
<keyword evidence="3" id="KW-0813">Transport</keyword>
<dbReference type="EMBL" id="VLKG01000007">
    <property type="protein sequence ID" value="TWH64785.1"/>
    <property type="molecule type" value="Genomic_DNA"/>
</dbReference>
<keyword evidence="7" id="KW-0732">Signal</keyword>
<dbReference type="Pfam" id="PF13379">
    <property type="entry name" value="NMT1_2"/>
    <property type="match status" value="1"/>
</dbReference>
<evidence type="ECO:0000256" key="1">
    <source>
        <dbReference type="ARBA" id="ARBA00004308"/>
    </source>
</evidence>
<comment type="subcellular location">
    <subcellularLocation>
        <location evidence="1">Endomembrane system</location>
    </subcellularLocation>
</comment>
<keyword evidence="5" id="KW-0997">Cell inner membrane</keyword>
<evidence type="ECO:0000313" key="9">
    <source>
        <dbReference type="EMBL" id="TWH64785.1"/>
    </source>
</evidence>
<dbReference type="RefSeq" id="WP_144571828.1">
    <property type="nucleotide sequence ID" value="NZ_VLKG01000007.1"/>
</dbReference>
<gene>
    <name evidence="9" type="ORF">LX59_02133</name>
</gene>
<dbReference type="CDD" id="cd13553">
    <property type="entry name" value="PBP2_NrtA_CpmA_like"/>
    <property type="match status" value="1"/>
</dbReference>
<evidence type="ECO:0000256" key="5">
    <source>
        <dbReference type="ARBA" id="ARBA00022519"/>
    </source>
</evidence>
<comment type="caution">
    <text evidence="9">The sequence shown here is derived from an EMBL/GenBank/DDBJ whole genome shotgun (WGS) entry which is preliminary data.</text>
</comment>
<dbReference type="PANTHER" id="PTHR30024">
    <property type="entry name" value="ALIPHATIC SULFONATES-BINDING PROTEIN-RELATED"/>
    <property type="match status" value="1"/>
</dbReference>
<dbReference type="InterPro" id="IPR001638">
    <property type="entry name" value="Solute-binding_3/MltF_N"/>
</dbReference>
<dbReference type="GO" id="GO:0012505">
    <property type="term" value="C:endomembrane system"/>
    <property type="evidence" value="ECO:0007669"/>
    <property type="project" value="UniProtKB-SubCell"/>
</dbReference>
<comment type="similarity">
    <text evidence="2">Belongs to the bacterial solute-binding protein SsuA/TauA family.</text>
</comment>
<evidence type="ECO:0000256" key="7">
    <source>
        <dbReference type="SAM" id="SignalP"/>
    </source>
</evidence>
<evidence type="ECO:0000313" key="10">
    <source>
        <dbReference type="Proteomes" id="UP000319627"/>
    </source>
</evidence>
<feature type="chain" id="PRO_5021763240" evidence="7">
    <location>
        <begin position="20"/>
        <end position="337"/>
    </location>
</feature>
<sequence>MRLLALATLALGLSFNAQAADALRLGYLPSTGHAKFFIAKEQNFFAQEGLEVQMLEFVNSADGLNAIIADKIDIGAFGTTGPLVHIAKGTPLKIIGGIAGEDASLIAKPEQAEKIRQINDLKGLKVATVRMATGDAVVRNALHRSGLDWKKDVELFELKSPPAVIEAVKSGQVDVGVVWGPHDLRAEAQGLKVVIRSSELEPGHTCCRLVVTSQKLAAEPQVWAKFLRAILRAEKFASEQREATLDALAKYVKLDRELLAAAYYQPHLDQSSDPNLKGVQSFWEGMQASGFVTAGGDIRQSVDVNIYAQVLDQLASENPNDPFWKKLQTEYQRKDVL</sequence>
<organism evidence="9 10">
    <name type="scientific">Azomonas agilis</name>
    <dbReference type="NCBI Taxonomy" id="116849"/>
    <lineage>
        <taxon>Bacteria</taxon>
        <taxon>Pseudomonadati</taxon>
        <taxon>Pseudomonadota</taxon>
        <taxon>Gammaproteobacteria</taxon>
        <taxon>Pseudomonadales</taxon>
        <taxon>Pseudomonadaceae</taxon>
        <taxon>Azomonas</taxon>
    </lineage>
</organism>
<keyword evidence="4" id="KW-1003">Cell membrane</keyword>
<evidence type="ECO:0000259" key="8">
    <source>
        <dbReference type="SMART" id="SM00062"/>
    </source>
</evidence>
<dbReference type="InterPro" id="IPR044527">
    <property type="entry name" value="NrtA/CpmA_ABC-bd_dom"/>
</dbReference>
<dbReference type="SUPFAM" id="SSF53850">
    <property type="entry name" value="Periplasmic binding protein-like II"/>
    <property type="match status" value="1"/>
</dbReference>
<keyword evidence="10" id="KW-1185">Reference proteome</keyword>
<evidence type="ECO:0000256" key="4">
    <source>
        <dbReference type="ARBA" id="ARBA00022475"/>
    </source>
</evidence>
<name>A0A562I275_9GAMM</name>
<evidence type="ECO:0000256" key="6">
    <source>
        <dbReference type="ARBA" id="ARBA00023136"/>
    </source>
</evidence>
<protein>
    <submittedName>
        <fullName evidence="9">NitT/TauT family transport system substrate-binding protein</fullName>
    </submittedName>
</protein>
<dbReference type="SMART" id="SM00062">
    <property type="entry name" value="PBPb"/>
    <property type="match status" value="1"/>
</dbReference>
<evidence type="ECO:0000256" key="2">
    <source>
        <dbReference type="ARBA" id="ARBA00010742"/>
    </source>
</evidence>
<dbReference type="OrthoDB" id="5348911at2"/>
<dbReference type="AlphaFoldDB" id="A0A562I275"/>
<feature type="domain" description="Solute-binding protein family 3/N-terminal" evidence="8">
    <location>
        <begin position="22"/>
        <end position="238"/>
    </location>
</feature>
<accession>A0A562I275</accession>
<reference evidence="9 10" key="1">
    <citation type="submission" date="2019-07" db="EMBL/GenBank/DDBJ databases">
        <title>Genomic Encyclopedia of Type Strains, Phase I: the one thousand microbial genomes (KMG-I) project.</title>
        <authorList>
            <person name="Kyrpides N."/>
        </authorList>
    </citation>
    <scope>NUCLEOTIDE SEQUENCE [LARGE SCALE GENOMIC DNA]</scope>
    <source>
        <strain evidence="9 10">DSM 375</strain>
    </source>
</reference>